<dbReference type="Pfam" id="PF02897">
    <property type="entry name" value="Peptidase_S9_N"/>
    <property type="match status" value="1"/>
</dbReference>
<comment type="similarity">
    <text evidence="1 6">Belongs to the peptidase S9A family.</text>
</comment>
<keyword evidence="2 6" id="KW-0645">Protease</keyword>
<evidence type="ECO:0000259" key="8">
    <source>
        <dbReference type="Pfam" id="PF02897"/>
    </source>
</evidence>
<dbReference type="SUPFAM" id="SSF50993">
    <property type="entry name" value="Peptidase/esterase 'gauge' domain"/>
    <property type="match status" value="1"/>
</dbReference>
<protein>
    <recommendedName>
        <fullName evidence="6">Prolyl endopeptidase</fullName>
        <ecNumber evidence="6">3.4.21.-</ecNumber>
    </recommendedName>
</protein>
<evidence type="ECO:0000256" key="1">
    <source>
        <dbReference type="ARBA" id="ARBA00005228"/>
    </source>
</evidence>
<organism evidence="9 10">
    <name type="scientific">Mycoemilia scoparia</name>
    <dbReference type="NCBI Taxonomy" id="417184"/>
    <lineage>
        <taxon>Eukaryota</taxon>
        <taxon>Fungi</taxon>
        <taxon>Fungi incertae sedis</taxon>
        <taxon>Zoopagomycota</taxon>
        <taxon>Kickxellomycotina</taxon>
        <taxon>Kickxellomycetes</taxon>
        <taxon>Kickxellales</taxon>
        <taxon>Kickxellaceae</taxon>
        <taxon>Mycoemilia</taxon>
    </lineage>
</organism>
<dbReference type="GO" id="GO:0016020">
    <property type="term" value="C:membrane"/>
    <property type="evidence" value="ECO:0007669"/>
    <property type="project" value="InterPro"/>
</dbReference>
<feature type="domain" description="Peptidase S9A N-terminal" evidence="8">
    <location>
        <begin position="46"/>
        <end position="475"/>
    </location>
</feature>
<dbReference type="InterPro" id="IPR023302">
    <property type="entry name" value="Pept_S9A_N"/>
</dbReference>
<proteinExistence type="inferred from homology"/>
<keyword evidence="4 6" id="KW-0720">Serine protease</keyword>
<dbReference type="Proteomes" id="UP001150538">
    <property type="component" value="Unassembled WGS sequence"/>
</dbReference>
<keyword evidence="10" id="KW-1185">Reference proteome</keyword>
<dbReference type="Gene3D" id="2.130.10.120">
    <property type="entry name" value="Prolyl oligopeptidase, N-terminal domain"/>
    <property type="match status" value="1"/>
</dbReference>
<dbReference type="GO" id="GO:0006508">
    <property type="term" value="P:proteolysis"/>
    <property type="evidence" value="ECO:0007669"/>
    <property type="project" value="UniProtKB-KW"/>
</dbReference>
<accession>A0A9W8DTF9</accession>
<keyword evidence="3 6" id="KW-0378">Hydrolase</keyword>
<name>A0A9W8DTF9_9FUNG</name>
<dbReference type="InterPro" id="IPR001375">
    <property type="entry name" value="Peptidase_S9_cat"/>
</dbReference>
<dbReference type="GO" id="GO:0004252">
    <property type="term" value="F:serine-type endopeptidase activity"/>
    <property type="evidence" value="ECO:0007669"/>
    <property type="project" value="UniProtKB-UniRule"/>
</dbReference>
<dbReference type="Pfam" id="PF00326">
    <property type="entry name" value="Peptidase_S9"/>
    <property type="match status" value="1"/>
</dbReference>
<evidence type="ECO:0000256" key="2">
    <source>
        <dbReference type="ARBA" id="ARBA00022670"/>
    </source>
</evidence>
<dbReference type="AlphaFoldDB" id="A0A9W8DTF9"/>
<dbReference type="PANTHER" id="PTHR11757:SF19">
    <property type="entry name" value="PROLYL ENDOPEPTIDASE-LIKE"/>
    <property type="match status" value="1"/>
</dbReference>
<evidence type="ECO:0000259" key="7">
    <source>
        <dbReference type="Pfam" id="PF00326"/>
    </source>
</evidence>
<dbReference type="EMBL" id="JANBPU010000080">
    <property type="protein sequence ID" value="KAJ1917125.1"/>
    <property type="molecule type" value="Genomic_DNA"/>
</dbReference>
<evidence type="ECO:0000256" key="5">
    <source>
        <dbReference type="ARBA" id="ARBA00045448"/>
    </source>
</evidence>
<dbReference type="PANTHER" id="PTHR11757">
    <property type="entry name" value="PROTEASE FAMILY S9A OLIGOPEPTIDASE"/>
    <property type="match status" value="1"/>
</dbReference>
<evidence type="ECO:0000256" key="4">
    <source>
        <dbReference type="ARBA" id="ARBA00022825"/>
    </source>
</evidence>
<evidence type="ECO:0000313" key="10">
    <source>
        <dbReference type="Proteomes" id="UP001150538"/>
    </source>
</evidence>
<dbReference type="InterPro" id="IPR005352">
    <property type="entry name" value="Erg28"/>
</dbReference>
<dbReference type="EC" id="3.4.21.-" evidence="6"/>
<dbReference type="InterPro" id="IPR029058">
    <property type="entry name" value="AB_hydrolase_fold"/>
</dbReference>
<feature type="domain" description="Peptidase S9 prolyl oligopeptidase catalytic" evidence="7">
    <location>
        <begin position="540"/>
        <end position="724"/>
    </location>
</feature>
<dbReference type="PRINTS" id="PR00862">
    <property type="entry name" value="PROLIGOPTASE"/>
</dbReference>
<comment type="caution">
    <text evidence="9">The sequence shown here is derived from an EMBL/GenBank/DDBJ whole genome shotgun (WGS) entry which is preliminary data.</text>
</comment>
<dbReference type="InterPro" id="IPR051543">
    <property type="entry name" value="Serine_Peptidase_S9A"/>
</dbReference>
<dbReference type="InterPro" id="IPR002470">
    <property type="entry name" value="Peptidase_S9A"/>
</dbReference>
<dbReference type="SUPFAM" id="SSF53474">
    <property type="entry name" value="alpha/beta-Hydrolases"/>
    <property type="match status" value="1"/>
</dbReference>
<dbReference type="Pfam" id="PF03694">
    <property type="entry name" value="Erg28"/>
    <property type="match status" value="1"/>
</dbReference>
<evidence type="ECO:0000256" key="3">
    <source>
        <dbReference type="ARBA" id="ARBA00022801"/>
    </source>
</evidence>
<dbReference type="Gene3D" id="3.40.50.1820">
    <property type="entry name" value="alpha/beta hydrolase"/>
    <property type="match status" value="1"/>
</dbReference>
<evidence type="ECO:0000256" key="6">
    <source>
        <dbReference type="RuleBase" id="RU368024"/>
    </source>
</evidence>
<gene>
    <name evidence="9" type="ORF">H4219_003386</name>
</gene>
<dbReference type="OrthoDB" id="248387at2759"/>
<reference evidence="9" key="1">
    <citation type="submission" date="2022-07" db="EMBL/GenBank/DDBJ databases">
        <title>Phylogenomic reconstructions and comparative analyses of Kickxellomycotina fungi.</title>
        <authorList>
            <person name="Reynolds N.K."/>
            <person name="Stajich J.E."/>
            <person name="Barry K."/>
            <person name="Grigoriev I.V."/>
            <person name="Crous P."/>
            <person name="Smith M.E."/>
        </authorList>
    </citation>
    <scope>NUCLEOTIDE SEQUENCE</scope>
    <source>
        <strain evidence="9">NBRC 100468</strain>
    </source>
</reference>
<sequence length="791" mass="90368">MDNKVLYDITWASYGIALFHFLAEIFIFKTSKIPGPVMSTFVVAYPFSWLQNKESKNDLYNYLQKETSYTNKIMKSTRSLQKRLAKEMEEALYVEQTPPPIETVNGPFTYYTKIRSDNGSTLYYRRAINDKNAPEELLVDSVEFLNKEGCSINSILVSPDNSLIGCLLTDLSSYKNRTGNDEHDIASQELGQLRIYKIISSASSSSSLNKSFKKANLEMVGCVKDVLNFVWSTNDAIYFTSLNDKLRSDKVYLHDLNSPSKETSPYLIFEEHDEEAFLDVTKTKDGEYISIYSSTLDSNQVYLIPTGASFKDIKNGSKGKLTPISPRIRGVESFVDHINDEFVVLSNYQPNDTSSSNEPTEARKFSLYKCNDKTLPTAEEWEQWLVLNEEQQIQDVELLKDFIVVFIKRQGLPEIIAWDIAKKAWKQVPLPAGNEVCSVKPNANTFESPCIRFSYHSPTHLDIVADYNLETNKISKKWQSTHIGFNPSDFVCYREKVPSRDKSVQIPVTLIHHRHLEKDSFNPVLFRLYGAYGVPLEPEFRVTDIPLLKRNWIIALAHIRGGNELGPSWYTTGKSHLKPNSVLDFMDCVQYMFDEKWSSPSKMSAITESAGGFVLGTALNKQPDWFRALVMKVPFLDPISSMLDTSLPLTNVEKSEWGDISNDPKIYSILEKYAPYDQIPQLNVSSSEPDIASLPSILITGGWKDQRVLPWQQAKWVAKWRQVNSHIYGKDSMKLDMFNSVSFPKLLLNMDFESGHFSQHQQQHQDSRNPFERHKEGAFTTSFLLREVNGE</sequence>
<comment type="function">
    <text evidence="5">Serine peptidase whose precise substrate specificity remains unclear. Does not cleave peptides after a arginine or lysine residue. Regulates trans-Golgi network morphology and sorting by regulating the membrane binding of the AP-1 complex. May play a role in the regulation of synaptic vesicle exocytosis.</text>
</comment>
<evidence type="ECO:0000313" key="9">
    <source>
        <dbReference type="EMBL" id="KAJ1917125.1"/>
    </source>
</evidence>